<dbReference type="Gene3D" id="2.80.10.50">
    <property type="match status" value="3"/>
</dbReference>
<comment type="caution">
    <text evidence="6">The sequence shown here is derived from an EMBL/GenBank/DDBJ whole genome shotgun (WGS) entry which is preliminary data.</text>
</comment>
<comment type="subcellular location">
    <subcellularLocation>
        <location evidence="1">Cell envelope</location>
    </subcellularLocation>
</comment>
<dbReference type="SUPFAM" id="SSF52058">
    <property type="entry name" value="L domain-like"/>
    <property type="match status" value="1"/>
</dbReference>
<dbReference type="SUPFAM" id="SSF50370">
    <property type="entry name" value="Ricin B-like lectins"/>
    <property type="match status" value="1"/>
</dbReference>
<dbReference type="Gene3D" id="3.80.10.10">
    <property type="entry name" value="Ribonuclease Inhibitor"/>
    <property type="match status" value="1"/>
</dbReference>
<dbReference type="InterPro" id="IPR042229">
    <property type="entry name" value="Listeria/Bacterioides_rpt_sf"/>
</dbReference>
<evidence type="ECO:0000259" key="4">
    <source>
        <dbReference type="SMART" id="SM00458"/>
    </source>
</evidence>
<keyword evidence="3" id="KW-0812">Transmembrane</keyword>
<dbReference type="Gene3D" id="3.90.1720.10">
    <property type="entry name" value="endopeptidase domain like (from Nostoc punctiforme)"/>
    <property type="match status" value="1"/>
</dbReference>
<keyword evidence="3" id="KW-1133">Transmembrane helix</keyword>
<dbReference type="Proteomes" id="UP000284051">
    <property type="component" value="Unassembled WGS sequence"/>
</dbReference>
<evidence type="ECO:0000256" key="1">
    <source>
        <dbReference type="ARBA" id="ARBA00004196"/>
    </source>
</evidence>
<accession>A0A3R6JHB0</accession>
<evidence type="ECO:0000313" key="5">
    <source>
        <dbReference type="EMBL" id="RHG30781.1"/>
    </source>
</evidence>
<dbReference type="EMBL" id="QRID01000001">
    <property type="protein sequence ID" value="RHG30781.1"/>
    <property type="molecule type" value="Genomic_DNA"/>
</dbReference>
<keyword evidence="3" id="KW-0472">Membrane</keyword>
<feature type="domain" description="Ricin B lectin" evidence="4">
    <location>
        <begin position="283"/>
        <end position="421"/>
    </location>
</feature>
<gene>
    <name evidence="5" type="ORF">DW264_00575</name>
    <name evidence="6" type="ORF">DWZ31_02280</name>
</gene>
<dbReference type="InterPro" id="IPR013378">
    <property type="entry name" value="InlB-like_B-rpt"/>
</dbReference>
<dbReference type="PANTHER" id="PTHR45661:SF3">
    <property type="entry name" value="IG-LIKE DOMAIN-CONTAINING PROTEIN"/>
    <property type="match status" value="1"/>
</dbReference>
<name>A0A3R6JHB0_9FIRM</name>
<dbReference type="InterPro" id="IPR035992">
    <property type="entry name" value="Ricin_B-like_lectins"/>
</dbReference>
<evidence type="ECO:0000256" key="3">
    <source>
        <dbReference type="SAM" id="Phobius"/>
    </source>
</evidence>
<dbReference type="Gene3D" id="2.60.40.4270">
    <property type="entry name" value="Listeria-Bacteroides repeat domain"/>
    <property type="match status" value="3"/>
</dbReference>
<sequence length="1014" mass="110918">MKLKEKQKKQIGILSVVWVCCFFIMLALPQINVSAATELDPDTIVNYVNSRVGTAYPNGYCLKFVEECYQNLGGKRPYQCCAYKSGSTYIKSTSRDNIPNGATVYFGACGGGPCRTCGSQYYGHVGIYVGNGYFVHATGGKVQKSTISSWSNKYRGWGYCGNFSLKSSVKPFHINIDSPKAGASTTSGITAEGWAIYGNGVTNITCNINGNTYNCSRKSRPDVANAYPGYPTGNEGFSYYIPEYLMHPGTNQLTFTAYNGNTVLGSSTRTFQYNMTASKTLSDGLYTIVSAVNNNSVFDIEWASMVDEGNLVISNRNGGNNQKFDVTYLGNGYYKIEAHHSKKALDVYNASTERLANVQQCGYHGGMNQKWILRSAGDGYYYIISANNGMYMDLPNADISPGNSIWMNWGNGSPAEKWKFESTTEKREEYNFTYINCDGSRTYVCGPGSTIRIRADQIKNGKRFKKFQVKSGNVKIDNEYSTSITVTMPESDLIIEAVYETIPTYKVTFNSNGGTVSGTSTKTVTSGEKYGTLPTATKSGYTFDGWYTSGSGGTRITENTTVSLTGNQTLYAHWTAKTYTITFNANGGNLSGNSYITVKTGSRYGTLPTAAKSGYTFDGWYTSGSGGTRITENTTVSLTGNQTLYAHWTAKTYTVTFNANGGNLSDNSYITVKTGSRYGTLPTATRNSYTFDGWYTSENGGTKITENTTVSLTGNQTLYAHWTAVKKYGVTIYNGTGNKTEMYPAGTSVRVKADSLENGMEFSKWVVLSGNIKLENESDIETSFTMPERSVVIQAVYEKSQADTDAGTDTDTDTGTDTDAGKDADTGKTDTPEADTEQDDEDDEEDESDLWTEFISGKIRYEVMDGKEAAVVGLKTKQVTKVKIPSTVSYDGRIYKVTEISDYAFKKSSVTEVVIADSVKEIGTSAFLGCKKLVKVTIGANTTKIGTKAFKDCSELKTIIVRSKKLKRIGKNAFSGIRKNAQIKVPAAQYKKYKKLFKGKGQGKKVVLKKYSGK</sequence>
<dbReference type="Pfam" id="PF13306">
    <property type="entry name" value="LRR_5"/>
    <property type="match status" value="1"/>
</dbReference>
<protein>
    <recommendedName>
        <fullName evidence="4">Ricin B lectin domain-containing protein</fullName>
    </recommendedName>
</protein>
<proteinExistence type="predicted"/>
<dbReference type="Proteomes" id="UP000283586">
    <property type="component" value="Unassembled WGS sequence"/>
</dbReference>
<dbReference type="InterPro" id="IPR026906">
    <property type="entry name" value="LRR_5"/>
</dbReference>
<dbReference type="Pfam" id="PF18998">
    <property type="entry name" value="Flg_new_2"/>
    <property type="match status" value="2"/>
</dbReference>
<dbReference type="InterPro" id="IPR053139">
    <property type="entry name" value="Surface_bspA-like"/>
</dbReference>
<dbReference type="PANTHER" id="PTHR45661">
    <property type="entry name" value="SURFACE ANTIGEN"/>
    <property type="match status" value="1"/>
</dbReference>
<dbReference type="AlphaFoldDB" id="A0A3R6JHB0"/>
<dbReference type="Pfam" id="PF14200">
    <property type="entry name" value="RicinB_lectin_2"/>
    <property type="match status" value="2"/>
</dbReference>
<dbReference type="Pfam" id="PF09479">
    <property type="entry name" value="Flg_new"/>
    <property type="match status" value="3"/>
</dbReference>
<evidence type="ECO:0000256" key="2">
    <source>
        <dbReference type="SAM" id="MobiDB-lite"/>
    </source>
</evidence>
<dbReference type="CDD" id="cd00161">
    <property type="entry name" value="beta-trefoil_Ricin-like"/>
    <property type="match status" value="1"/>
</dbReference>
<dbReference type="EMBL" id="QRQN01000002">
    <property type="protein sequence ID" value="RHN11453.1"/>
    <property type="molecule type" value="Genomic_DNA"/>
</dbReference>
<feature type="compositionally biased region" description="Acidic residues" evidence="2">
    <location>
        <begin position="832"/>
        <end position="849"/>
    </location>
</feature>
<feature type="region of interest" description="Disordered" evidence="2">
    <location>
        <begin position="801"/>
        <end position="849"/>
    </location>
</feature>
<evidence type="ECO:0000313" key="7">
    <source>
        <dbReference type="Proteomes" id="UP000283586"/>
    </source>
</evidence>
<dbReference type="NCBIfam" id="TIGR02543">
    <property type="entry name" value="List_Bact_rpt"/>
    <property type="match status" value="3"/>
</dbReference>
<dbReference type="InterPro" id="IPR000772">
    <property type="entry name" value="Ricin_B_lectin"/>
</dbReference>
<reference evidence="7 8" key="1">
    <citation type="submission" date="2018-08" db="EMBL/GenBank/DDBJ databases">
        <title>A genome reference for cultivated species of the human gut microbiota.</title>
        <authorList>
            <person name="Zou Y."/>
            <person name="Xue W."/>
            <person name="Luo G."/>
        </authorList>
    </citation>
    <scope>NUCLEOTIDE SEQUENCE [LARGE SCALE GENOMIC DNA]</scope>
    <source>
        <strain evidence="6 7">AF31-21AC</strain>
        <strain evidence="5 8">AM22-21LB</strain>
    </source>
</reference>
<feature type="compositionally biased region" description="Basic and acidic residues" evidence="2">
    <location>
        <begin position="819"/>
        <end position="831"/>
    </location>
</feature>
<evidence type="ECO:0000313" key="8">
    <source>
        <dbReference type="Proteomes" id="UP000284051"/>
    </source>
</evidence>
<feature type="transmembrane region" description="Helical" evidence="3">
    <location>
        <begin position="12"/>
        <end position="31"/>
    </location>
</feature>
<dbReference type="SUPFAM" id="SSF54001">
    <property type="entry name" value="Cysteine proteinases"/>
    <property type="match status" value="1"/>
</dbReference>
<dbReference type="PROSITE" id="PS50231">
    <property type="entry name" value="RICIN_B_LECTIN"/>
    <property type="match status" value="1"/>
</dbReference>
<evidence type="ECO:0000313" key="6">
    <source>
        <dbReference type="EMBL" id="RHN11453.1"/>
    </source>
</evidence>
<dbReference type="InterPro" id="IPR044060">
    <property type="entry name" value="Bacterial_rp_domain"/>
</dbReference>
<dbReference type="InterPro" id="IPR038765">
    <property type="entry name" value="Papain-like_cys_pep_sf"/>
</dbReference>
<dbReference type="SMART" id="SM00458">
    <property type="entry name" value="RICIN"/>
    <property type="match status" value="1"/>
</dbReference>
<dbReference type="GO" id="GO:0030313">
    <property type="term" value="C:cell envelope"/>
    <property type="evidence" value="ECO:0007669"/>
    <property type="project" value="UniProtKB-SubCell"/>
</dbReference>
<feature type="compositionally biased region" description="Acidic residues" evidence="2">
    <location>
        <begin position="806"/>
        <end position="816"/>
    </location>
</feature>
<dbReference type="InterPro" id="IPR032675">
    <property type="entry name" value="LRR_dom_sf"/>
</dbReference>
<organism evidence="6 7">
    <name type="scientific">Roseburia intestinalis</name>
    <dbReference type="NCBI Taxonomy" id="166486"/>
    <lineage>
        <taxon>Bacteria</taxon>
        <taxon>Bacillati</taxon>
        <taxon>Bacillota</taxon>
        <taxon>Clostridia</taxon>
        <taxon>Lachnospirales</taxon>
        <taxon>Lachnospiraceae</taxon>
        <taxon>Roseburia</taxon>
    </lineage>
</organism>
<dbReference type="RefSeq" id="WP_118488124.1">
    <property type="nucleotide sequence ID" value="NZ_QRID01000001.1"/>
</dbReference>